<evidence type="ECO:0000256" key="1">
    <source>
        <dbReference type="ARBA" id="ARBA00022722"/>
    </source>
</evidence>
<dbReference type="GO" id="GO:0008408">
    <property type="term" value="F:3'-5' exonuclease activity"/>
    <property type="evidence" value="ECO:0007669"/>
    <property type="project" value="TreeGrafter"/>
</dbReference>
<protein>
    <submittedName>
        <fullName evidence="5">3'-5' exonuclease</fullName>
    </submittedName>
</protein>
<dbReference type="Gene3D" id="3.30.420.10">
    <property type="entry name" value="Ribonuclease H-like superfamily/Ribonuclease H"/>
    <property type="match status" value="1"/>
</dbReference>
<gene>
    <name evidence="5" type="ORF">H9862_04830</name>
</gene>
<dbReference type="PANTHER" id="PTHR30231">
    <property type="entry name" value="DNA POLYMERASE III SUBUNIT EPSILON"/>
    <property type="match status" value="1"/>
</dbReference>
<dbReference type="PANTHER" id="PTHR30231:SF4">
    <property type="entry name" value="PROTEIN NEN2"/>
    <property type="match status" value="1"/>
</dbReference>
<sequence length="205" mass="22091">MRELFSGSAGLLECPLGRLPVAAIDFESAGSAPGETDEPVQVGVLRVASLMGEPVLFDSYLACSHPVRWSASRVHGITTAMLQGAPRWRDLWPEMRRLLSGVVVLGHNPSTEMRFLRVFPGHGFGPWLDTLVLARRAMPGLRDYSLASVCAALGVVGELDALVPRRWHDALYDAAGSLLVLRALVRGLAMEEVPLGALGFALHEG</sequence>
<proteinExistence type="predicted"/>
<dbReference type="AlphaFoldDB" id="A0A9D1VBH2"/>
<evidence type="ECO:0000313" key="6">
    <source>
        <dbReference type="Proteomes" id="UP000823964"/>
    </source>
</evidence>
<evidence type="ECO:0000256" key="2">
    <source>
        <dbReference type="ARBA" id="ARBA00022801"/>
    </source>
</evidence>
<dbReference type="SMART" id="SM00479">
    <property type="entry name" value="EXOIII"/>
    <property type="match status" value="1"/>
</dbReference>
<dbReference type="InterPro" id="IPR013520">
    <property type="entry name" value="Ribonucl_H"/>
</dbReference>
<dbReference type="Proteomes" id="UP000823964">
    <property type="component" value="Unassembled WGS sequence"/>
</dbReference>
<keyword evidence="1" id="KW-0540">Nuclease</keyword>
<evidence type="ECO:0000256" key="3">
    <source>
        <dbReference type="ARBA" id="ARBA00022839"/>
    </source>
</evidence>
<keyword evidence="2" id="KW-0378">Hydrolase</keyword>
<keyword evidence="3 5" id="KW-0269">Exonuclease</keyword>
<dbReference type="Pfam" id="PF00929">
    <property type="entry name" value="RNase_T"/>
    <property type="match status" value="1"/>
</dbReference>
<reference evidence="5" key="1">
    <citation type="journal article" date="2021" name="PeerJ">
        <title>Extensive microbial diversity within the chicken gut microbiome revealed by metagenomics and culture.</title>
        <authorList>
            <person name="Gilroy R."/>
            <person name="Ravi A."/>
            <person name="Getino M."/>
            <person name="Pursley I."/>
            <person name="Horton D.L."/>
            <person name="Alikhan N.F."/>
            <person name="Baker D."/>
            <person name="Gharbi K."/>
            <person name="Hall N."/>
            <person name="Watson M."/>
            <person name="Adriaenssens E.M."/>
            <person name="Foster-Nyarko E."/>
            <person name="Jarju S."/>
            <person name="Secka A."/>
            <person name="Antonio M."/>
            <person name="Oren A."/>
            <person name="Chaudhuri R.R."/>
            <person name="La Ragione R."/>
            <person name="Hildebrand F."/>
            <person name="Pallen M.J."/>
        </authorList>
    </citation>
    <scope>NUCLEOTIDE SEQUENCE</scope>
    <source>
        <strain evidence="5">14975</strain>
    </source>
</reference>
<dbReference type="GO" id="GO:0003676">
    <property type="term" value="F:nucleic acid binding"/>
    <property type="evidence" value="ECO:0007669"/>
    <property type="project" value="InterPro"/>
</dbReference>
<comment type="caution">
    <text evidence="5">The sequence shown here is derived from an EMBL/GenBank/DDBJ whole genome shotgun (WGS) entry which is preliminary data.</text>
</comment>
<dbReference type="InterPro" id="IPR012337">
    <property type="entry name" value="RNaseH-like_sf"/>
</dbReference>
<dbReference type="CDD" id="cd06127">
    <property type="entry name" value="DEDDh"/>
    <property type="match status" value="1"/>
</dbReference>
<dbReference type="SUPFAM" id="SSF53098">
    <property type="entry name" value="Ribonuclease H-like"/>
    <property type="match status" value="1"/>
</dbReference>
<dbReference type="InterPro" id="IPR036397">
    <property type="entry name" value="RNaseH_sf"/>
</dbReference>
<name>A0A9D1VBH2_9BACT</name>
<evidence type="ECO:0000259" key="4">
    <source>
        <dbReference type="SMART" id="SM00479"/>
    </source>
</evidence>
<accession>A0A9D1VBH2</accession>
<reference evidence="5" key="2">
    <citation type="submission" date="2021-04" db="EMBL/GenBank/DDBJ databases">
        <authorList>
            <person name="Gilroy R."/>
        </authorList>
    </citation>
    <scope>NUCLEOTIDE SEQUENCE</scope>
    <source>
        <strain evidence="5">14975</strain>
    </source>
</reference>
<dbReference type="GO" id="GO:0006259">
    <property type="term" value="P:DNA metabolic process"/>
    <property type="evidence" value="ECO:0007669"/>
    <property type="project" value="UniProtKB-ARBA"/>
</dbReference>
<feature type="domain" description="Exonuclease" evidence="4">
    <location>
        <begin position="20"/>
        <end position="190"/>
    </location>
</feature>
<dbReference type="EMBL" id="DXFQ01000083">
    <property type="protein sequence ID" value="HIX19914.1"/>
    <property type="molecule type" value="Genomic_DNA"/>
</dbReference>
<evidence type="ECO:0000313" key="5">
    <source>
        <dbReference type="EMBL" id="HIX19914.1"/>
    </source>
</evidence>
<organism evidence="5 6">
    <name type="scientific">Candidatus Akkermansia intestinigallinarum</name>
    <dbReference type="NCBI Taxonomy" id="2838431"/>
    <lineage>
        <taxon>Bacteria</taxon>
        <taxon>Pseudomonadati</taxon>
        <taxon>Verrucomicrobiota</taxon>
        <taxon>Verrucomicrobiia</taxon>
        <taxon>Verrucomicrobiales</taxon>
        <taxon>Akkermansiaceae</taxon>
        <taxon>Akkermansia</taxon>
    </lineage>
</organism>